<reference evidence="1 2" key="1">
    <citation type="submission" date="2024-09" db="EMBL/GenBank/DDBJ databases">
        <authorList>
            <person name="Sun Q."/>
            <person name="Mori K."/>
        </authorList>
    </citation>
    <scope>NUCLEOTIDE SEQUENCE [LARGE SCALE GENOMIC DNA]</scope>
    <source>
        <strain evidence="1 2">NCAIM B.02604</strain>
    </source>
</reference>
<sequence length="300" mass="34464">MAVYTEEEAREAARAHRARVRPFTEPFLERRATGRSHPVEDFLFTYYSHRPAALQRWHPGLGNSIAVGGTEQIEQETWKYYRREHGQVSVDLAAFMDRQLTNARFHYQLLANTLDATPRFGCFGLHEWAMAYRAEKHGIRHSTVPLRLGSSGTNEVVESHTIACTHYDAFRFFAPEAVSLNTLQPSRQSQLKLEQPACLHANMDLYRVAYKLTPLFSSELVMDCFELAWDIRTMDMQASPYDLADWGYEPVKIETPEGKRTYARAQREFSARAQLLRKKLLQTLDLIPADLRTDFSAASS</sequence>
<keyword evidence="2" id="KW-1185">Reference proteome</keyword>
<dbReference type="EMBL" id="JBHLUB010000029">
    <property type="protein sequence ID" value="MFC0582189.1"/>
    <property type="molecule type" value="Genomic_DNA"/>
</dbReference>
<gene>
    <name evidence="1" type="ORF">ACFFFR_07305</name>
</gene>
<proteinExistence type="predicted"/>
<organism evidence="1 2">
    <name type="scientific">Micrococcoides hystricis</name>
    <dbReference type="NCBI Taxonomy" id="1572761"/>
    <lineage>
        <taxon>Bacteria</taxon>
        <taxon>Bacillati</taxon>
        <taxon>Actinomycetota</taxon>
        <taxon>Actinomycetes</taxon>
        <taxon>Micrococcales</taxon>
        <taxon>Micrococcaceae</taxon>
        <taxon>Micrococcoides</taxon>
    </lineage>
</organism>
<evidence type="ECO:0000313" key="2">
    <source>
        <dbReference type="Proteomes" id="UP001589862"/>
    </source>
</evidence>
<dbReference type="Proteomes" id="UP001589862">
    <property type="component" value="Unassembled WGS sequence"/>
</dbReference>
<protein>
    <submittedName>
        <fullName evidence="1">3-methyladenine DNA glycosylase</fullName>
    </submittedName>
</protein>
<comment type="caution">
    <text evidence="1">The sequence shown here is derived from an EMBL/GenBank/DDBJ whole genome shotgun (WGS) entry which is preliminary data.</text>
</comment>
<accession>A0ABV6PAQ4</accession>
<dbReference type="RefSeq" id="WP_377459164.1">
    <property type="nucleotide sequence ID" value="NZ_JBHLUB010000029.1"/>
</dbReference>
<name>A0ABV6PAQ4_9MICC</name>
<evidence type="ECO:0000313" key="1">
    <source>
        <dbReference type="EMBL" id="MFC0582189.1"/>
    </source>
</evidence>